<gene>
    <name evidence="1" type="ORF">KK060_07610</name>
</gene>
<protein>
    <submittedName>
        <fullName evidence="1">Uncharacterized protein</fullName>
    </submittedName>
</protein>
<keyword evidence="2" id="KW-1185">Reference proteome</keyword>
<reference evidence="1 2" key="1">
    <citation type="submission" date="2021-05" db="EMBL/GenBank/DDBJ databases">
        <title>A Polyphasic approach of four new species of the genus Ohtaekwangia: Ohtaekwangia histidinii sp. nov., Ohtaekwangia cretensis sp. nov., Ohtaekwangia indiensis sp. nov., Ohtaekwangia reichenbachii sp. nov. from diverse environment.</title>
        <authorList>
            <person name="Octaviana S."/>
        </authorList>
    </citation>
    <scope>NUCLEOTIDE SEQUENCE [LARGE SCALE GENOMIC DNA]</scope>
    <source>
        <strain evidence="1 2">PWU20</strain>
    </source>
</reference>
<dbReference type="Proteomes" id="UP000772618">
    <property type="component" value="Unassembled WGS sequence"/>
</dbReference>
<organism evidence="1 2">
    <name type="scientific">Chryseosolibacter indicus</name>
    <dbReference type="NCBI Taxonomy" id="2782351"/>
    <lineage>
        <taxon>Bacteria</taxon>
        <taxon>Pseudomonadati</taxon>
        <taxon>Bacteroidota</taxon>
        <taxon>Cytophagia</taxon>
        <taxon>Cytophagales</taxon>
        <taxon>Chryseotaleaceae</taxon>
        <taxon>Chryseosolibacter</taxon>
    </lineage>
</organism>
<evidence type="ECO:0000313" key="1">
    <source>
        <dbReference type="EMBL" id="MBT1703141.1"/>
    </source>
</evidence>
<dbReference type="EMBL" id="JAHESD010000012">
    <property type="protein sequence ID" value="MBT1703141.1"/>
    <property type="molecule type" value="Genomic_DNA"/>
</dbReference>
<proteinExistence type="predicted"/>
<name>A0ABS5VT21_9BACT</name>
<evidence type="ECO:0000313" key="2">
    <source>
        <dbReference type="Proteomes" id="UP000772618"/>
    </source>
</evidence>
<accession>A0ABS5VT21</accession>
<sequence length="72" mass="8096">MSARNSLLLRTHPVRIPHARCWQDSLTSHTSALQHANSDNLTALIDSKKVEIIFRHSPQTKQLPLKAATEDV</sequence>
<comment type="caution">
    <text evidence="1">The sequence shown here is derived from an EMBL/GenBank/DDBJ whole genome shotgun (WGS) entry which is preliminary data.</text>
</comment>